<dbReference type="InParanoid" id="A0A0C3NMM9"/>
<evidence type="ECO:0000256" key="1">
    <source>
        <dbReference type="SAM" id="MobiDB-lite"/>
    </source>
</evidence>
<dbReference type="EMBL" id="KN831983">
    <property type="protein sequence ID" value="KIO02160.1"/>
    <property type="molecule type" value="Genomic_DNA"/>
</dbReference>
<dbReference type="HOGENOM" id="CLU_2606983_0_0_1"/>
<name>A0A0C3NMM9_PISTI</name>
<reference evidence="2 3" key="1">
    <citation type="submission" date="2014-04" db="EMBL/GenBank/DDBJ databases">
        <authorList>
            <consortium name="DOE Joint Genome Institute"/>
            <person name="Kuo A."/>
            <person name="Kohler A."/>
            <person name="Costa M.D."/>
            <person name="Nagy L.G."/>
            <person name="Floudas D."/>
            <person name="Copeland A."/>
            <person name="Barry K.W."/>
            <person name="Cichocki N."/>
            <person name="Veneault-Fourrey C."/>
            <person name="LaButti K."/>
            <person name="Lindquist E.A."/>
            <person name="Lipzen A."/>
            <person name="Lundell T."/>
            <person name="Morin E."/>
            <person name="Murat C."/>
            <person name="Sun H."/>
            <person name="Tunlid A."/>
            <person name="Henrissat B."/>
            <person name="Grigoriev I.V."/>
            <person name="Hibbett D.S."/>
            <person name="Martin F."/>
            <person name="Nordberg H.P."/>
            <person name="Cantor M.N."/>
            <person name="Hua S.X."/>
        </authorList>
    </citation>
    <scope>NUCLEOTIDE SEQUENCE [LARGE SCALE GENOMIC DNA]</scope>
    <source>
        <strain evidence="2 3">Marx 270</strain>
    </source>
</reference>
<dbReference type="AlphaFoldDB" id="A0A0C3NMM9"/>
<accession>A0A0C3NMM9</accession>
<feature type="region of interest" description="Disordered" evidence="1">
    <location>
        <begin position="1"/>
        <end position="20"/>
    </location>
</feature>
<organism evidence="2 3">
    <name type="scientific">Pisolithus tinctorius Marx 270</name>
    <dbReference type="NCBI Taxonomy" id="870435"/>
    <lineage>
        <taxon>Eukaryota</taxon>
        <taxon>Fungi</taxon>
        <taxon>Dikarya</taxon>
        <taxon>Basidiomycota</taxon>
        <taxon>Agaricomycotina</taxon>
        <taxon>Agaricomycetes</taxon>
        <taxon>Agaricomycetidae</taxon>
        <taxon>Boletales</taxon>
        <taxon>Sclerodermatineae</taxon>
        <taxon>Pisolithaceae</taxon>
        <taxon>Pisolithus</taxon>
    </lineage>
</organism>
<reference evidence="3" key="2">
    <citation type="submission" date="2015-01" db="EMBL/GenBank/DDBJ databases">
        <title>Evolutionary Origins and Diversification of the Mycorrhizal Mutualists.</title>
        <authorList>
            <consortium name="DOE Joint Genome Institute"/>
            <consortium name="Mycorrhizal Genomics Consortium"/>
            <person name="Kohler A."/>
            <person name="Kuo A."/>
            <person name="Nagy L.G."/>
            <person name="Floudas D."/>
            <person name="Copeland A."/>
            <person name="Barry K.W."/>
            <person name="Cichocki N."/>
            <person name="Veneault-Fourrey C."/>
            <person name="LaButti K."/>
            <person name="Lindquist E.A."/>
            <person name="Lipzen A."/>
            <person name="Lundell T."/>
            <person name="Morin E."/>
            <person name="Murat C."/>
            <person name="Riley R."/>
            <person name="Ohm R."/>
            <person name="Sun H."/>
            <person name="Tunlid A."/>
            <person name="Henrissat B."/>
            <person name="Grigoriev I.V."/>
            <person name="Hibbett D.S."/>
            <person name="Martin F."/>
        </authorList>
    </citation>
    <scope>NUCLEOTIDE SEQUENCE [LARGE SCALE GENOMIC DNA]</scope>
    <source>
        <strain evidence="3">Marx 270</strain>
    </source>
</reference>
<protein>
    <submittedName>
        <fullName evidence="2">Uncharacterized protein</fullName>
    </submittedName>
</protein>
<dbReference type="Proteomes" id="UP000054217">
    <property type="component" value="Unassembled WGS sequence"/>
</dbReference>
<evidence type="ECO:0000313" key="3">
    <source>
        <dbReference type="Proteomes" id="UP000054217"/>
    </source>
</evidence>
<evidence type="ECO:0000313" key="2">
    <source>
        <dbReference type="EMBL" id="KIO02160.1"/>
    </source>
</evidence>
<proteinExistence type="predicted"/>
<gene>
    <name evidence="2" type="ORF">M404DRAFT_714343</name>
</gene>
<sequence>MSSHLPIPSPGSESESASKVHKNALQALGAGALKKSSLRLNAALKAALPVAVIGGGGVGTARIRCRHGRLAFRARRRAT</sequence>
<keyword evidence="3" id="KW-1185">Reference proteome</keyword>